<sequence>MTAFVLFRVRAHRLLLASAFLAVLLTTCVLTALVALSGSVGDASLRHALARDRGASTALGVSAQLPPGNLDAAQAAVVRGARQTFGGLPTTVRRLDRSGAYALPRALQDPAAKATYPDLTHFAALDRAKVELTAGTAPGPARGTAGSGRTTNATSPEPLPVALPQVAARRLNLRPGAVLTLTDRVSDKPLTVRLTGLYRPVDPSDPYWTLDSLGGRGVSHLVFTTYGPLLADPSVLSSGRTSRGDTGWLVTADFAGARVGDIGTLRTAATDGVAALGEDPALAGSVDVRSDLATVLTRAERALLVSRTTLMIVALQLVLLAGYALLLVARLLTTERTAETRLLRARGASGRRLAGLAALEALLLSLPAAVGAPLLAGPLVRLMTRGSVLGRLDLPLGGVPRADVWFTAVLVAACCAAAVLLPALAGSAGALVRGRAASLPAPVRAGADVGLLLVAGVALWQLSRRTGGALTGGQDGGLGMDPLLVAAPALALLAGTVLTLRLLPPAARLAERLAARGRGLSAALAGWQFSRRLLGSAGSVLLLVLAVATGMLAIGQNASWERSQNDQADFGAGTSVRVLAPQGGTPGEAGRYAALPGVRAAAPAHRTTTALSDGRTATVLALDTEDARDRLLLREDLAGEPADRLLAPLRPRDTPRPGILLPADTRGLTLAVRIGTDGKGGMSGKDGKSDKGGRGGKSEDRAAARVVSAVTVLVEDGYGLRYSLPAGEVPADGRVHSLPVDLDSGPEHGSFHGALTLIGLHVTGPVPPGARYAQRFDLVRVGVTDRAGAAGTVPVPEGLRWRGSGTATVDAVPGRPGPLRPAATATTPLSLPYRLRSGVGADTPYPPAESLELRVEAARSPIARRVPGIATDAFLRATGAAEGQRIDVTLAGERIQVTLVRAVRRLPTTAPDEAVTAGGAAATGEPAASGNGADGGALLLDLRTVNEVLAQRDGGSLAPNEWWLSTDPGAAGRVATSLRAGPDVDTADVLVRDEAAAELFDDPLGAGPYSALPAVAVAAAALAAVGFAVMVVGTLRERSAELAVLRALGTPRRRLVGAVAAEHGVLVGVALLVGLVLGTALTRTVVPLVVLTSRATTPLPPVLVQLPLPQVVLLLAGVAALPLLTVAVAAARSTDPTVTPRHRGAN</sequence>
<evidence type="ECO:0000256" key="7">
    <source>
        <dbReference type="SAM" id="MobiDB-lite"/>
    </source>
</evidence>
<feature type="compositionally biased region" description="Low complexity" evidence="7">
    <location>
        <begin position="134"/>
        <end position="155"/>
    </location>
</feature>
<keyword evidence="11" id="KW-1185">Reference proteome</keyword>
<dbReference type="GO" id="GO:0022857">
    <property type="term" value="F:transmembrane transporter activity"/>
    <property type="evidence" value="ECO:0007669"/>
    <property type="project" value="TreeGrafter"/>
</dbReference>
<evidence type="ECO:0000256" key="4">
    <source>
        <dbReference type="ARBA" id="ARBA00022989"/>
    </source>
</evidence>
<feature type="transmembrane region" description="Helical" evidence="8">
    <location>
        <begin position="404"/>
        <end position="424"/>
    </location>
</feature>
<feature type="transmembrane region" description="Helical" evidence="8">
    <location>
        <begin position="353"/>
        <end position="376"/>
    </location>
</feature>
<evidence type="ECO:0000256" key="3">
    <source>
        <dbReference type="ARBA" id="ARBA00022692"/>
    </source>
</evidence>
<evidence type="ECO:0000256" key="8">
    <source>
        <dbReference type="SAM" id="Phobius"/>
    </source>
</evidence>
<feature type="region of interest" description="Disordered" evidence="7">
    <location>
        <begin position="674"/>
        <end position="701"/>
    </location>
</feature>
<feature type="compositionally biased region" description="Basic and acidic residues" evidence="7">
    <location>
        <begin position="685"/>
        <end position="701"/>
    </location>
</feature>
<dbReference type="GO" id="GO:0005886">
    <property type="term" value="C:plasma membrane"/>
    <property type="evidence" value="ECO:0007669"/>
    <property type="project" value="UniProtKB-SubCell"/>
</dbReference>
<evidence type="ECO:0000259" key="9">
    <source>
        <dbReference type="Pfam" id="PF02687"/>
    </source>
</evidence>
<reference evidence="10 11" key="1">
    <citation type="submission" date="2020-03" db="EMBL/GenBank/DDBJ databases">
        <title>A novel species.</title>
        <authorList>
            <person name="Gao J."/>
        </authorList>
    </citation>
    <scope>NUCLEOTIDE SEQUENCE [LARGE SCALE GENOMIC DNA]</scope>
    <source>
        <strain evidence="10 11">QMT-12</strain>
    </source>
</reference>
<accession>A0A6G9H6H0</accession>
<feature type="domain" description="ABC3 transporter permease C-terminal" evidence="9">
    <location>
        <begin position="1015"/>
        <end position="1132"/>
    </location>
</feature>
<dbReference type="PANTHER" id="PTHR30572">
    <property type="entry name" value="MEMBRANE COMPONENT OF TRANSPORTER-RELATED"/>
    <property type="match status" value="1"/>
</dbReference>
<keyword evidence="3 8" id="KW-0812">Transmembrane</keyword>
<name>A0A6G9H6H0_9ACTN</name>
<dbReference type="KEGG" id="slia:HA039_30935"/>
<feature type="transmembrane region" description="Helical" evidence="8">
    <location>
        <begin position="445"/>
        <end position="463"/>
    </location>
</feature>
<dbReference type="InterPro" id="IPR003838">
    <property type="entry name" value="ABC3_permease_C"/>
</dbReference>
<feature type="transmembrane region" description="Helical" evidence="8">
    <location>
        <begin position="1011"/>
        <end position="1035"/>
    </location>
</feature>
<evidence type="ECO:0000313" key="11">
    <source>
        <dbReference type="Proteomes" id="UP000501179"/>
    </source>
</evidence>
<dbReference type="AlphaFoldDB" id="A0A6G9H6H0"/>
<keyword evidence="5 8" id="KW-0472">Membrane</keyword>
<feature type="transmembrane region" description="Helical" evidence="8">
    <location>
        <begin position="310"/>
        <end position="332"/>
    </location>
</feature>
<feature type="transmembrane region" description="Helical" evidence="8">
    <location>
        <begin position="1111"/>
        <end position="1131"/>
    </location>
</feature>
<evidence type="ECO:0000256" key="1">
    <source>
        <dbReference type="ARBA" id="ARBA00004651"/>
    </source>
</evidence>
<dbReference type="InterPro" id="IPR050250">
    <property type="entry name" value="Macrolide_Exporter_MacB"/>
</dbReference>
<gene>
    <name evidence="10" type="ORF">HA039_30935</name>
</gene>
<feature type="domain" description="ABC3 transporter permease C-terminal" evidence="9">
    <location>
        <begin position="311"/>
        <end position="424"/>
    </location>
</feature>
<dbReference type="Proteomes" id="UP000501179">
    <property type="component" value="Chromosome"/>
</dbReference>
<evidence type="ECO:0000256" key="6">
    <source>
        <dbReference type="ARBA" id="ARBA00038076"/>
    </source>
</evidence>
<feature type="transmembrane region" description="Helical" evidence="8">
    <location>
        <begin position="1055"/>
        <end position="1081"/>
    </location>
</feature>
<dbReference type="EMBL" id="CP050177">
    <property type="protein sequence ID" value="QIQ06142.1"/>
    <property type="molecule type" value="Genomic_DNA"/>
</dbReference>
<dbReference type="Pfam" id="PF02687">
    <property type="entry name" value="FtsX"/>
    <property type="match status" value="2"/>
</dbReference>
<evidence type="ECO:0000313" key="10">
    <source>
        <dbReference type="EMBL" id="QIQ06142.1"/>
    </source>
</evidence>
<comment type="subcellular location">
    <subcellularLocation>
        <location evidence="1">Cell membrane</location>
        <topology evidence="1">Multi-pass membrane protein</topology>
    </subcellularLocation>
</comment>
<dbReference type="PANTHER" id="PTHR30572:SF4">
    <property type="entry name" value="ABC TRANSPORTER PERMEASE YTRF"/>
    <property type="match status" value="1"/>
</dbReference>
<protein>
    <submittedName>
        <fullName evidence="10">ABC transporter permease</fullName>
    </submittedName>
</protein>
<keyword evidence="2" id="KW-1003">Cell membrane</keyword>
<evidence type="ECO:0000256" key="2">
    <source>
        <dbReference type="ARBA" id="ARBA00022475"/>
    </source>
</evidence>
<keyword evidence="4 8" id="KW-1133">Transmembrane helix</keyword>
<feature type="transmembrane region" description="Helical" evidence="8">
    <location>
        <begin position="533"/>
        <end position="554"/>
    </location>
</feature>
<proteinExistence type="inferred from homology"/>
<organism evidence="10 11">
    <name type="scientific">Streptomyces liangshanensis</name>
    <dbReference type="NCBI Taxonomy" id="2717324"/>
    <lineage>
        <taxon>Bacteria</taxon>
        <taxon>Bacillati</taxon>
        <taxon>Actinomycetota</taxon>
        <taxon>Actinomycetes</taxon>
        <taxon>Kitasatosporales</taxon>
        <taxon>Streptomycetaceae</taxon>
        <taxon>Streptomyces</taxon>
    </lineage>
</organism>
<comment type="similarity">
    <text evidence="6">Belongs to the ABC-4 integral membrane protein family.</text>
</comment>
<dbReference type="RefSeq" id="WP_167034931.1">
    <property type="nucleotide sequence ID" value="NZ_CP050177.1"/>
</dbReference>
<feature type="transmembrane region" description="Helical" evidence="8">
    <location>
        <begin position="483"/>
        <end position="503"/>
    </location>
</feature>
<evidence type="ECO:0000256" key="5">
    <source>
        <dbReference type="ARBA" id="ARBA00023136"/>
    </source>
</evidence>
<feature type="region of interest" description="Disordered" evidence="7">
    <location>
        <begin position="134"/>
        <end position="159"/>
    </location>
</feature>